<dbReference type="SUPFAM" id="SSF50044">
    <property type="entry name" value="SH3-domain"/>
    <property type="match status" value="1"/>
</dbReference>
<accession>A0ABQ8TAA7</accession>
<name>A0ABQ8TAA7_PERAM</name>
<reference evidence="1 2" key="1">
    <citation type="journal article" date="2022" name="Allergy">
        <title>Genome assembly and annotation of Periplaneta americana reveal a comprehensive cockroach allergen profile.</title>
        <authorList>
            <person name="Wang L."/>
            <person name="Xiong Q."/>
            <person name="Saelim N."/>
            <person name="Wang L."/>
            <person name="Nong W."/>
            <person name="Wan A.T."/>
            <person name="Shi M."/>
            <person name="Liu X."/>
            <person name="Cao Q."/>
            <person name="Hui J.H.L."/>
            <person name="Sookrung N."/>
            <person name="Leung T.F."/>
            <person name="Tungtrongchitr A."/>
            <person name="Tsui S.K.W."/>
        </authorList>
    </citation>
    <scope>NUCLEOTIDE SEQUENCE [LARGE SCALE GENOMIC DNA]</scope>
    <source>
        <strain evidence="1">PWHHKU_190912</strain>
    </source>
</reference>
<sequence length="357" mass="41102">MCAVSSTQKFLVQQHITTSKHQANKQLNSKQRQLFLTQPTTSNVRSEFNIDLCRSLISADIPLYKLKNKVFREFLEKYTQHTIPDESTLRKTYAPSIYDETIQKIRDEIKDSSIWVSIDETPDKEDKHRRILLIPNSITEKYDNNWWIGRLVKEGSDVGFIPSPVKLENLRLQQTQARNSKLYSSKTSSSSNLGGVVNDVLSTSKGANSRGSTPPTPELLIVRHVWTDENSHALEETRHQHRFSIHVWVGVLGVLPQKLTGARYQDFLINVLPTLLEHVPCQQRLLMWFTHDGTPAHFFRNEREHLTLIFEDRCIDWGGPTPWPARSSNLNHLIKNNQVNFKECVIPYAEGQRNALP</sequence>
<dbReference type="InterPro" id="IPR036028">
    <property type="entry name" value="SH3-like_dom_sf"/>
</dbReference>
<dbReference type="EMBL" id="JAJSOF020000013">
    <property type="protein sequence ID" value="KAJ4443470.1"/>
    <property type="molecule type" value="Genomic_DNA"/>
</dbReference>
<evidence type="ECO:0000313" key="1">
    <source>
        <dbReference type="EMBL" id="KAJ4443470.1"/>
    </source>
</evidence>
<organism evidence="1 2">
    <name type="scientific">Periplaneta americana</name>
    <name type="common">American cockroach</name>
    <name type="synonym">Blatta americana</name>
    <dbReference type="NCBI Taxonomy" id="6978"/>
    <lineage>
        <taxon>Eukaryota</taxon>
        <taxon>Metazoa</taxon>
        <taxon>Ecdysozoa</taxon>
        <taxon>Arthropoda</taxon>
        <taxon>Hexapoda</taxon>
        <taxon>Insecta</taxon>
        <taxon>Pterygota</taxon>
        <taxon>Neoptera</taxon>
        <taxon>Polyneoptera</taxon>
        <taxon>Dictyoptera</taxon>
        <taxon>Blattodea</taxon>
        <taxon>Blattoidea</taxon>
        <taxon>Blattidae</taxon>
        <taxon>Blattinae</taxon>
        <taxon>Periplaneta</taxon>
    </lineage>
</organism>
<dbReference type="InterPro" id="IPR036397">
    <property type="entry name" value="RNaseH_sf"/>
</dbReference>
<protein>
    <submittedName>
        <fullName evidence="1">Uncharacterized protein</fullName>
    </submittedName>
</protein>
<dbReference type="PANTHER" id="PTHR11824">
    <property type="entry name" value="VOLTAGE-DEPENDENT CALCIUM CHANNEL BETA SUBUNIT"/>
    <property type="match status" value="1"/>
</dbReference>
<comment type="caution">
    <text evidence="1">The sequence shown here is derived from an EMBL/GenBank/DDBJ whole genome shotgun (WGS) entry which is preliminary data.</text>
</comment>
<dbReference type="Gene3D" id="2.30.30.40">
    <property type="entry name" value="SH3 Domains"/>
    <property type="match status" value="1"/>
</dbReference>
<dbReference type="Gene3D" id="3.30.420.10">
    <property type="entry name" value="Ribonuclease H-like superfamily/Ribonuclease H"/>
    <property type="match status" value="1"/>
</dbReference>
<evidence type="ECO:0000313" key="2">
    <source>
        <dbReference type="Proteomes" id="UP001148838"/>
    </source>
</evidence>
<proteinExistence type="predicted"/>
<gene>
    <name evidence="1" type="ORF">ANN_05142</name>
</gene>
<keyword evidence="2" id="KW-1185">Reference proteome</keyword>
<dbReference type="Proteomes" id="UP001148838">
    <property type="component" value="Unassembled WGS sequence"/>
</dbReference>